<organism evidence="2 3">
    <name type="scientific">Cyphellophora attinorum</name>
    <dbReference type="NCBI Taxonomy" id="1664694"/>
    <lineage>
        <taxon>Eukaryota</taxon>
        <taxon>Fungi</taxon>
        <taxon>Dikarya</taxon>
        <taxon>Ascomycota</taxon>
        <taxon>Pezizomycotina</taxon>
        <taxon>Eurotiomycetes</taxon>
        <taxon>Chaetothyriomycetidae</taxon>
        <taxon>Chaetothyriales</taxon>
        <taxon>Cyphellophoraceae</taxon>
        <taxon>Cyphellophora</taxon>
    </lineage>
</organism>
<dbReference type="RefSeq" id="XP_017994736.1">
    <property type="nucleotide sequence ID" value="XM_018138971.1"/>
</dbReference>
<evidence type="ECO:0000313" key="3">
    <source>
        <dbReference type="Proteomes" id="UP000038010"/>
    </source>
</evidence>
<keyword evidence="3" id="KW-1185">Reference proteome</keyword>
<dbReference type="Proteomes" id="UP000038010">
    <property type="component" value="Unassembled WGS sequence"/>
</dbReference>
<sequence length="400" mass="45089">MNTFMRPMRDATLEIVASNEIVLIWAIVVGLHRQETSDRHALLLERRILTYRVMARRLKDVTPSMISSDILYGLAYAALVEYRIGERAAAQKHLQACLSFRRLRKDQSWPHPQEPFCLLADRYPCIRRALTRDPRSNPTARQDEFDRIWLATVLLINVASNTLFERYGLSAVNDFIHLIEQASGGAPSALDTVTDIPPTHILTKFPAMEHWTTTGLLHYTFYGVHLMATIAPKRPCHQDLWRTVEVLEALAYAPPSMLAAVKSRLLYLLPLNDYADQADHQRDGDAVGNKVLKNDYTPRNSQNGNHKQDDAYYRSGNAAGMNSGLFAREQATTTYDWKHAEAGTMKTNTSNKPACHPVLAAFDENVFYTSLAARIVVNWKTGERARSGSTSGRSPEIPSH</sequence>
<feature type="region of interest" description="Disordered" evidence="1">
    <location>
        <begin position="279"/>
        <end position="314"/>
    </location>
</feature>
<dbReference type="VEuPathDB" id="FungiDB:AB675_10216"/>
<name>A0A0N1NW69_9EURO</name>
<gene>
    <name evidence="2" type="ORF">AB675_10216</name>
</gene>
<accession>A0A0N1NW69</accession>
<reference evidence="2 3" key="1">
    <citation type="submission" date="2015-06" db="EMBL/GenBank/DDBJ databases">
        <title>Draft genome of the ant-associated black yeast Phialophora attae CBS 131958.</title>
        <authorList>
            <person name="Moreno L.F."/>
            <person name="Stielow B.J."/>
            <person name="de Hoog S."/>
            <person name="Vicente V.A."/>
            <person name="Weiss V.A."/>
            <person name="de Vries M."/>
            <person name="Cruz L.M."/>
            <person name="Souza E.M."/>
        </authorList>
    </citation>
    <scope>NUCLEOTIDE SEQUENCE [LARGE SCALE GENOMIC DNA]</scope>
    <source>
        <strain evidence="2 3">CBS 131958</strain>
    </source>
</reference>
<evidence type="ECO:0000256" key="1">
    <source>
        <dbReference type="SAM" id="MobiDB-lite"/>
    </source>
</evidence>
<dbReference type="AlphaFoldDB" id="A0A0N1NW69"/>
<dbReference type="GeneID" id="28730851"/>
<evidence type="ECO:0008006" key="4">
    <source>
        <dbReference type="Google" id="ProtNLM"/>
    </source>
</evidence>
<protein>
    <recommendedName>
        <fullName evidence="4">Transcription factor domain-containing protein</fullName>
    </recommendedName>
</protein>
<dbReference type="EMBL" id="LFJN01000050">
    <property type="protein sequence ID" value="KPI34773.1"/>
    <property type="molecule type" value="Genomic_DNA"/>
</dbReference>
<proteinExistence type="predicted"/>
<evidence type="ECO:0000313" key="2">
    <source>
        <dbReference type="EMBL" id="KPI34773.1"/>
    </source>
</evidence>
<comment type="caution">
    <text evidence="2">The sequence shown here is derived from an EMBL/GenBank/DDBJ whole genome shotgun (WGS) entry which is preliminary data.</text>
</comment>